<dbReference type="PRINTS" id="PR00502">
    <property type="entry name" value="NUDIXFAMILY"/>
</dbReference>
<protein>
    <recommendedName>
        <fullName evidence="3">Nudix hydrolase domain-containing protein</fullName>
    </recommendedName>
</protein>
<dbReference type="PANTHER" id="PTHR43736:SF1">
    <property type="entry name" value="DIHYDRONEOPTERIN TRIPHOSPHATE DIPHOSPHATASE"/>
    <property type="match status" value="1"/>
</dbReference>
<sequence length="219" mass="23641">MAFTAVRLPALRSLIPTSSPLRTFSPSYAAPAHVSPQRSDMTARAASTDVPRVGVGVVCLRPSRLLQGSTEVLMIQRGKEPDKGRWSFPGGRLELGETIVGCAVREFKEETGLRLRCDTACVPAERSHEGVPVVVSNALHTPMAFSAADAVTRDNAGNVLFHYAIIEVAGVAEDPDAPVKASDDAADARWVDVSELDRMEFVLNTKTIAVEAVNRFEIR</sequence>
<dbReference type="InterPro" id="IPR000086">
    <property type="entry name" value="NUDIX_hydrolase_dom"/>
</dbReference>
<keyword evidence="1 2" id="KW-0378">Hydrolase</keyword>
<dbReference type="Pfam" id="PF00293">
    <property type="entry name" value="NUDIX"/>
    <property type="match status" value="1"/>
</dbReference>
<name>A0A7S1SKZ6_9CHLO</name>
<dbReference type="PROSITE" id="PS00893">
    <property type="entry name" value="NUDIX_BOX"/>
    <property type="match status" value="1"/>
</dbReference>
<accession>A0A7S1SKZ6</accession>
<evidence type="ECO:0000259" key="3">
    <source>
        <dbReference type="PROSITE" id="PS51462"/>
    </source>
</evidence>
<dbReference type="SUPFAM" id="SSF55811">
    <property type="entry name" value="Nudix"/>
    <property type="match status" value="1"/>
</dbReference>
<dbReference type="Gene3D" id="3.90.79.10">
    <property type="entry name" value="Nucleoside Triphosphate Pyrophosphohydrolase"/>
    <property type="match status" value="1"/>
</dbReference>
<dbReference type="EMBL" id="HBGG01008608">
    <property type="protein sequence ID" value="CAD9202097.1"/>
    <property type="molecule type" value="Transcribed_RNA"/>
</dbReference>
<organism evidence="4">
    <name type="scientific">Tetraselmis chuii</name>
    <dbReference type="NCBI Taxonomy" id="63592"/>
    <lineage>
        <taxon>Eukaryota</taxon>
        <taxon>Viridiplantae</taxon>
        <taxon>Chlorophyta</taxon>
        <taxon>core chlorophytes</taxon>
        <taxon>Chlorodendrophyceae</taxon>
        <taxon>Chlorodendrales</taxon>
        <taxon>Chlorodendraceae</taxon>
        <taxon>Tetraselmis</taxon>
    </lineage>
</organism>
<dbReference type="InterPro" id="IPR020476">
    <property type="entry name" value="Nudix_hydrolase"/>
</dbReference>
<feature type="domain" description="Nudix hydrolase" evidence="3">
    <location>
        <begin position="50"/>
        <end position="214"/>
    </location>
</feature>
<dbReference type="InterPro" id="IPR020084">
    <property type="entry name" value="NUDIX_hydrolase_CS"/>
</dbReference>
<dbReference type="PROSITE" id="PS51462">
    <property type="entry name" value="NUDIX"/>
    <property type="match status" value="1"/>
</dbReference>
<dbReference type="PANTHER" id="PTHR43736">
    <property type="entry name" value="ADP-RIBOSE PYROPHOSPHATASE"/>
    <property type="match status" value="1"/>
</dbReference>
<gene>
    <name evidence="4" type="ORF">TCHU04912_LOCUS4330</name>
</gene>
<evidence type="ECO:0000313" key="4">
    <source>
        <dbReference type="EMBL" id="CAD9202097.1"/>
    </source>
</evidence>
<evidence type="ECO:0000256" key="2">
    <source>
        <dbReference type="RuleBase" id="RU003476"/>
    </source>
</evidence>
<comment type="similarity">
    <text evidence="2">Belongs to the Nudix hydrolase family.</text>
</comment>
<evidence type="ECO:0000256" key="1">
    <source>
        <dbReference type="ARBA" id="ARBA00022801"/>
    </source>
</evidence>
<dbReference type="InterPro" id="IPR015797">
    <property type="entry name" value="NUDIX_hydrolase-like_dom_sf"/>
</dbReference>
<reference evidence="4" key="1">
    <citation type="submission" date="2021-01" db="EMBL/GenBank/DDBJ databases">
        <authorList>
            <person name="Corre E."/>
            <person name="Pelletier E."/>
            <person name="Niang G."/>
            <person name="Scheremetjew M."/>
            <person name="Finn R."/>
            <person name="Kale V."/>
            <person name="Holt S."/>
            <person name="Cochrane G."/>
            <person name="Meng A."/>
            <person name="Brown T."/>
            <person name="Cohen L."/>
        </authorList>
    </citation>
    <scope>NUCLEOTIDE SEQUENCE</scope>
    <source>
        <strain evidence="4">PLY429</strain>
    </source>
</reference>
<dbReference type="AlphaFoldDB" id="A0A7S1SKZ6"/>
<dbReference type="GO" id="GO:0016787">
    <property type="term" value="F:hydrolase activity"/>
    <property type="evidence" value="ECO:0007669"/>
    <property type="project" value="UniProtKB-KW"/>
</dbReference>
<proteinExistence type="inferred from homology"/>
<dbReference type="CDD" id="cd04673">
    <property type="entry name" value="NUDIX_ADPRase"/>
    <property type="match status" value="1"/>
</dbReference>